<dbReference type="InParanoid" id="A7SW72"/>
<dbReference type="PROSITE" id="PS00479">
    <property type="entry name" value="ZF_DAG_PE_1"/>
    <property type="match status" value="1"/>
</dbReference>
<keyword evidence="2" id="KW-0677">Repeat</keyword>
<dbReference type="AlphaFoldDB" id="A7SW72"/>
<dbReference type="InterPro" id="IPR035892">
    <property type="entry name" value="C2_domain_sf"/>
</dbReference>
<evidence type="ECO:0000313" key="9">
    <source>
        <dbReference type="Proteomes" id="UP000001593"/>
    </source>
</evidence>
<dbReference type="PROSITE" id="PS51258">
    <property type="entry name" value="MHD1"/>
    <property type="match status" value="1"/>
</dbReference>
<evidence type="ECO:0000259" key="6">
    <source>
        <dbReference type="PROSITE" id="PS50081"/>
    </source>
</evidence>
<dbReference type="Pfam" id="PF00130">
    <property type="entry name" value="C1_1"/>
    <property type="match status" value="1"/>
</dbReference>
<dbReference type="InterPro" id="IPR037302">
    <property type="entry name" value="Unc-13_C2B"/>
</dbReference>
<evidence type="ECO:0000313" key="8">
    <source>
        <dbReference type="EMBL" id="EDO32050.1"/>
    </source>
</evidence>
<evidence type="ECO:0000256" key="4">
    <source>
        <dbReference type="ARBA" id="ARBA00022833"/>
    </source>
</evidence>
<dbReference type="SMART" id="SM00239">
    <property type="entry name" value="C2"/>
    <property type="match status" value="1"/>
</dbReference>
<gene>
    <name evidence="8" type="ORF">NEMVEDRAFT_v1g134873</name>
</gene>
<dbReference type="Gene3D" id="3.30.60.20">
    <property type="match status" value="1"/>
</dbReference>
<dbReference type="GO" id="GO:0098793">
    <property type="term" value="C:presynapse"/>
    <property type="evidence" value="ECO:0007669"/>
    <property type="project" value="UniProtKB-ARBA"/>
</dbReference>
<keyword evidence="9" id="KW-1185">Reference proteome</keyword>
<dbReference type="Pfam" id="PF06292">
    <property type="entry name" value="MUN"/>
    <property type="match status" value="1"/>
</dbReference>
<evidence type="ECO:0000256" key="1">
    <source>
        <dbReference type="ARBA" id="ARBA00022723"/>
    </source>
</evidence>
<feature type="domain" description="MHD1" evidence="7">
    <location>
        <begin position="575"/>
        <end position="666"/>
    </location>
</feature>
<dbReference type="InterPro" id="IPR014770">
    <property type="entry name" value="Munc13_1"/>
</dbReference>
<dbReference type="PhylomeDB" id="A7SW72"/>
<dbReference type="PROSITE" id="PS50004">
    <property type="entry name" value="C2"/>
    <property type="match status" value="1"/>
</dbReference>
<dbReference type="eggNOG" id="KOG1011">
    <property type="taxonomic scope" value="Eukaryota"/>
</dbReference>
<dbReference type="PROSITE" id="PS50081">
    <property type="entry name" value="ZF_DAG_PE_2"/>
    <property type="match status" value="1"/>
</dbReference>
<dbReference type="GO" id="GO:0005543">
    <property type="term" value="F:phospholipid binding"/>
    <property type="evidence" value="ECO:0007669"/>
    <property type="project" value="InterPro"/>
</dbReference>
<dbReference type="SMART" id="SM00109">
    <property type="entry name" value="C1"/>
    <property type="match status" value="1"/>
</dbReference>
<keyword evidence="4" id="KW-0862">Zinc</keyword>
<dbReference type="HOGENOM" id="CLU_412404_0_0_1"/>
<dbReference type="InterPro" id="IPR027080">
    <property type="entry name" value="Unc-13"/>
</dbReference>
<dbReference type="EMBL" id="DS469853">
    <property type="protein sequence ID" value="EDO32050.1"/>
    <property type="molecule type" value="Genomic_DNA"/>
</dbReference>
<dbReference type="STRING" id="45351.A7SW72"/>
<evidence type="ECO:0000256" key="2">
    <source>
        <dbReference type="ARBA" id="ARBA00022737"/>
    </source>
</evidence>
<dbReference type="InterPro" id="IPR002219">
    <property type="entry name" value="PKC_DAG/PE"/>
</dbReference>
<feature type="domain" description="C2" evidence="5">
    <location>
        <begin position="150"/>
        <end position="274"/>
    </location>
</feature>
<dbReference type="GO" id="GO:0005509">
    <property type="term" value="F:calcium ion binding"/>
    <property type="evidence" value="ECO:0007669"/>
    <property type="project" value="InterPro"/>
</dbReference>
<keyword evidence="3" id="KW-0863">Zinc-finger</keyword>
<dbReference type="CDD" id="cd04027">
    <property type="entry name" value="C2B_Munc13"/>
    <property type="match status" value="1"/>
</dbReference>
<evidence type="ECO:0000256" key="3">
    <source>
        <dbReference type="ARBA" id="ARBA00022771"/>
    </source>
</evidence>
<evidence type="ECO:0000259" key="7">
    <source>
        <dbReference type="PROSITE" id="PS51258"/>
    </source>
</evidence>
<name>A7SW72_NEMVE</name>
<sequence>MAKRRCPAQLNMDQRANLNDEELKTHVYKKTLQALIYPISDTTPHNFESFSTQVPAYCYECEGLLWGLAWQGLKCRDCGVKCHERCKDLLNADCLQRAAEKSVRHGSNDKTQSIIVAMKSRMEERERLKPEIFQLIREVFRVDPKTHAGYLNNVKTQIWMGTSKWSAKISITVVSAQGLIAKDKTGTSDPYVTVQVGKTKKRTSTIPHELNPEWNETFLFECHNSSDRIKVRVWDEDDDIKSRVRQKLIREPDDFLGQTIIEVRTLSGEMDVWYNLEKRTDRSAVSGAIRLRISIEIKGEEKVVPYHTQYTCLHENIFHFLCQKNGGQFPVPTSTGRDEPWKVFFSEPALEIVNEFAMRYGIESIYQAMTHFSCLTSCYTHPGIPALISSLFANINAFFSHTTTNSATSATHRFAATNFGSDKFVKIIDHLHNTLRIDMANYRTNFPSSSPDKLNDLKSSVDILTSITFFRMKVLDQRPTRTAEVVAECVKNCMRATYAFLFANCVDLYDREIANERSAEDPDQPSGPKNLDFWPKIISLIVSVIEEDRGIYSQVLNQFPQELNVGEVSAETFWNLFASDLQEMLQDHSTTPEWTSADYMNLHFKVKWFFNEYAMNTPGNKNMIPRYTGWFEPFVSQWLTENDEVSMEFMIAALERDRKDGVCLAY</sequence>
<dbReference type="Gene3D" id="2.60.40.150">
    <property type="entry name" value="C2 domain"/>
    <property type="match status" value="1"/>
</dbReference>
<reference evidence="8 9" key="1">
    <citation type="journal article" date="2007" name="Science">
        <title>Sea anemone genome reveals ancestral eumetazoan gene repertoire and genomic organization.</title>
        <authorList>
            <person name="Putnam N.H."/>
            <person name="Srivastava M."/>
            <person name="Hellsten U."/>
            <person name="Dirks B."/>
            <person name="Chapman J."/>
            <person name="Salamov A."/>
            <person name="Terry A."/>
            <person name="Shapiro H."/>
            <person name="Lindquist E."/>
            <person name="Kapitonov V.V."/>
            <person name="Jurka J."/>
            <person name="Genikhovich G."/>
            <person name="Grigoriev I.V."/>
            <person name="Lucas S.M."/>
            <person name="Steele R.E."/>
            <person name="Finnerty J.R."/>
            <person name="Technau U."/>
            <person name="Martindale M.Q."/>
            <person name="Rokhsar D.S."/>
        </authorList>
    </citation>
    <scope>NUCLEOTIDE SEQUENCE [LARGE SCALE GENOMIC DNA]</scope>
    <source>
        <strain evidence="9">CH2 X CH6</strain>
    </source>
</reference>
<dbReference type="InterPro" id="IPR000008">
    <property type="entry name" value="C2_dom"/>
</dbReference>
<dbReference type="PANTHER" id="PTHR10480">
    <property type="entry name" value="PROTEIN UNC-13 HOMOLOG"/>
    <property type="match status" value="1"/>
</dbReference>
<dbReference type="Proteomes" id="UP000001593">
    <property type="component" value="Unassembled WGS sequence"/>
</dbReference>
<dbReference type="SUPFAM" id="SSF57889">
    <property type="entry name" value="Cysteine-rich domain"/>
    <property type="match status" value="1"/>
</dbReference>
<dbReference type="InterPro" id="IPR010439">
    <property type="entry name" value="MUN_dom"/>
</dbReference>
<dbReference type="PRINTS" id="PR00360">
    <property type="entry name" value="C2DOMAIN"/>
</dbReference>
<dbReference type="PANTHER" id="PTHR10480:SF12">
    <property type="entry name" value="UNC-13, ISOFORM E"/>
    <property type="match status" value="1"/>
</dbReference>
<dbReference type="SUPFAM" id="SSF49562">
    <property type="entry name" value="C2 domain (Calcium/lipid-binding domain, CaLB)"/>
    <property type="match status" value="1"/>
</dbReference>
<dbReference type="Gene3D" id="1.10.357.50">
    <property type="match status" value="1"/>
</dbReference>
<dbReference type="InterPro" id="IPR046349">
    <property type="entry name" value="C1-like_sf"/>
</dbReference>
<protein>
    <submittedName>
        <fullName evidence="8">Uncharacterized protein</fullName>
    </submittedName>
</protein>
<accession>A7SW72</accession>
<dbReference type="FunFam" id="2.60.40.150:FF:000002">
    <property type="entry name" value="Protein unc-13 homolog B"/>
    <property type="match status" value="1"/>
</dbReference>
<evidence type="ECO:0000259" key="5">
    <source>
        <dbReference type="PROSITE" id="PS50004"/>
    </source>
</evidence>
<dbReference type="GO" id="GO:0019992">
    <property type="term" value="F:diacylglycerol binding"/>
    <property type="evidence" value="ECO:0007669"/>
    <property type="project" value="InterPro"/>
</dbReference>
<dbReference type="GO" id="GO:0008270">
    <property type="term" value="F:zinc ion binding"/>
    <property type="evidence" value="ECO:0007669"/>
    <property type="project" value="UniProtKB-KW"/>
</dbReference>
<dbReference type="GO" id="GO:0007268">
    <property type="term" value="P:chemical synaptic transmission"/>
    <property type="evidence" value="ECO:0007669"/>
    <property type="project" value="InterPro"/>
</dbReference>
<proteinExistence type="predicted"/>
<dbReference type="OMA" id="ICNEFAM"/>
<dbReference type="SMART" id="SM01145">
    <property type="entry name" value="DUF1041"/>
    <property type="match status" value="1"/>
</dbReference>
<keyword evidence="1" id="KW-0479">Metal-binding</keyword>
<dbReference type="Pfam" id="PF00168">
    <property type="entry name" value="C2"/>
    <property type="match status" value="1"/>
</dbReference>
<feature type="domain" description="Phorbol-ester/DAG-type" evidence="6">
    <location>
        <begin position="44"/>
        <end position="94"/>
    </location>
</feature>
<organism evidence="8 9">
    <name type="scientific">Nematostella vectensis</name>
    <name type="common">Starlet sea anemone</name>
    <dbReference type="NCBI Taxonomy" id="45351"/>
    <lineage>
        <taxon>Eukaryota</taxon>
        <taxon>Metazoa</taxon>
        <taxon>Cnidaria</taxon>
        <taxon>Anthozoa</taxon>
        <taxon>Hexacorallia</taxon>
        <taxon>Actiniaria</taxon>
        <taxon>Edwardsiidae</taxon>
        <taxon>Nematostella</taxon>
    </lineage>
</organism>